<proteinExistence type="predicted"/>
<dbReference type="RefSeq" id="WP_241445248.1">
    <property type="nucleotide sequence ID" value="NZ_JAKZHW010000001.1"/>
</dbReference>
<protein>
    <submittedName>
        <fullName evidence="1">Dipeptidase</fullName>
    </submittedName>
</protein>
<evidence type="ECO:0000313" key="2">
    <source>
        <dbReference type="Proteomes" id="UP001203058"/>
    </source>
</evidence>
<keyword evidence="2" id="KW-1185">Reference proteome</keyword>
<evidence type="ECO:0000313" key="1">
    <source>
        <dbReference type="EMBL" id="MCH8614719.1"/>
    </source>
</evidence>
<dbReference type="Gene3D" id="3.20.20.140">
    <property type="entry name" value="Metal-dependent hydrolases"/>
    <property type="match status" value="1"/>
</dbReference>
<comment type="caution">
    <text evidence="1">The sequence shown here is derived from an EMBL/GenBank/DDBJ whole genome shotgun (WGS) entry which is preliminary data.</text>
</comment>
<dbReference type="EMBL" id="JAKZHW010000001">
    <property type="protein sequence ID" value="MCH8614719.1"/>
    <property type="molecule type" value="Genomic_DNA"/>
</dbReference>
<dbReference type="PANTHER" id="PTHR10443">
    <property type="entry name" value="MICROSOMAL DIPEPTIDASE"/>
    <property type="match status" value="1"/>
</dbReference>
<reference evidence="1 2" key="1">
    <citation type="submission" date="2022-03" db="EMBL/GenBank/DDBJ databases">
        <authorList>
            <person name="Jo J.-H."/>
            <person name="Im W.-T."/>
        </authorList>
    </citation>
    <scope>NUCLEOTIDE SEQUENCE [LARGE SCALE GENOMIC DNA]</scope>
    <source>
        <strain evidence="1 2">SM33</strain>
    </source>
</reference>
<dbReference type="InterPro" id="IPR032466">
    <property type="entry name" value="Metal_Hydrolase"/>
</dbReference>
<gene>
    <name evidence="1" type="ORF">LZ016_01170</name>
</gene>
<accession>A0ABS9VJQ9</accession>
<dbReference type="Pfam" id="PF01244">
    <property type="entry name" value="Peptidase_M19"/>
    <property type="match status" value="1"/>
</dbReference>
<name>A0ABS9VJQ9_9SPHN</name>
<dbReference type="SUPFAM" id="SSF51556">
    <property type="entry name" value="Metallo-dependent hydrolases"/>
    <property type="match status" value="1"/>
</dbReference>
<sequence>MNRRGVLLGGLAVGAAAFPMINRGSFAFAAAPGRAYSARAVKVVRESLVIDMLAPLKLDFDPKFFDQGFGAKDLADYKASGITGFHHSVGIGGPDAKEQALQFLASYQGWVGRQADLFTLVGTVGDLDHAKAEGKYAVIMGLQNAEMFQKAEDVQDFYRLGLRCAQLTYNSQNLIGSGSTDRIDGGVSDFGEAIIKAMNKVGMLVDTSHCGERTTLDAIELSPKAIAVTHSNCKALNPHPRNKSDEVIKKLAAKGGVMGITGVRMFVKDKDPTTVSDMADHVEHVTKLVGVEYVGIGSDADLNGYDDMAPDQYKALKASYKSSYAFRDKIDIDGFDHPTKVFDLTEELIRRGYSDANIKLVLGGNFRRLLGATWA</sequence>
<dbReference type="PROSITE" id="PS51365">
    <property type="entry name" value="RENAL_DIPEPTIDASE_2"/>
    <property type="match status" value="1"/>
</dbReference>
<dbReference type="InterPro" id="IPR008257">
    <property type="entry name" value="Pept_M19"/>
</dbReference>
<organism evidence="1 2">
    <name type="scientific">Sphingomonas telluris</name>
    <dbReference type="NCBI Taxonomy" id="2907998"/>
    <lineage>
        <taxon>Bacteria</taxon>
        <taxon>Pseudomonadati</taxon>
        <taxon>Pseudomonadota</taxon>
        <taxon>Alphaproteobacteria</taxon>
        <taxon>Sphingomonadales</taxon>
        <taxon>Sphingomonadaceae</taxon>
        <taxon>Sphingomonas</taxon>
    </lineage>
</organism>
<dbReference type="Proteomes" id="UP001203058">
    <property type="component" value="Unassembled WGS sequence"/>
</dbReference>
<dbReference type="PANTHER" id="PTHR10443:SF12">
    <property type="entry name" value="DIPEPTIDASE"/>
    <property type="match status" value="1"/>
</dbReference>